<evidence type="ECO:0000256" key="1">
    <source>
        <dbReference type="ARBA" id="ARBA00004953"/>
    </source>
</evidence>
<dbReference type="InterPro" id="IPR035996">
    <property type="entry name" value="4pyrrol_Methylase_sf"/>
</dbReference>
<dbReference type="CDD" id="cd11646">
    <property type="entry name" value="Precorrin_3B_C17_MT"/>
    <property type="match status" value="1"/>
</dbReference>
<dbReference type="GO" id="GO:0008168">
    <property type="term" value="F:methyltransferase activity"/>
    <property type="evidence" value="ECO:0007669"/>
    <property type="project" value="UniProtKB-KW"/>
</dbReference>
<dbReference type="Gene3D" id="3.40.1010.10">
    <property type="entry name" value="Cobalt-precorrin-4 Transmethylase, Domain 1"/>
    <property type="match status" value="1"/>
</dbReference>
<evidence type="ECO:0000313" key="9">
    <source>
        <dbReference type="Proteomes" id="UP000325375"/>
    </source>
</evidence>
<feature type="domain" description="Tetrapyrrole methylase" evidence="6">
    <location>
        <begin position="314"/>
        <end position="524"/>
    </location>
</feature>
<dbReference type="EC" id="4.99.1.4" evidence="8"/>
<dbReference type="UniPathway" id="UPA00148"/>
<evidence type="ECO:0000256" key="3">
    <source>
        <dbReference type="ARBA" id="ARBA00022603"/>
    </source>
</evidence>
<dbReference type="InterPro" id="IPR038029">
    <property type="entry name" value="GbiG_N_sf"/>
</dbReference>
<dbReference type="PANTHER" id="PTHR47036:SF1">
    <property type="entry name" value="COBALT-FACTOR III C(17)-METHYLTRANSFERASE-RELATED"/>
    <property type="match status" value="1"/>
</dbReference>
<dbReference type="SUPFAM" id="SSF159672">
    <property type="entry name" value="CbiG N-terminal domain-like"/>
    <property type="match status" value="1"/>
</dbReference>
<evidence type="ECO:0000256" key="2">
    <source>
        <dbReference type="ARBA" id="ARBA00022573"/>
    </source>
</evidence>
<name>A0A5E7BHA0_PSEFL</name>
<dbReference type="SUPFAM" id="SSF53790">
    <property type="entry name" value="Tetrapyrrole methylase"/>
    <property type="match status" value="1"/>
</dbReference>
<dbReference type="InterPro" id="IPR021744">
    <property type="entry name" value="CbiG_N"/>
</dbReference>
<dbReference type="Gene3D" id="3.30.950.10">
    <property type="entry name" value="Methyltransferase, Cobalt-precorrin-4 Transmethylase, Domain 2"/>
    <property type="match status" value="1"/>
</dbReference>
<protein>
    <submittedName>
        <fullName evidence="8">Siroheme synthase</fullName>
        <ecNumber evidence="8">4.99.1.4</ecNumber>
    </submittedName>
</protein>
<dbReference type="RefSeq" id="WP_150602570.1">
    <property type="nucleotide sequence ID" value="NZ_CABVHX010000006.1"/>
</dbReference>
<organism evidence="8 9">
    <name type="scientific">Pseudomonas fluorescens</name>
    <dbReference type="NCBI Taxonomy" id="294"/>
    <lineage>
        <taxon>Bacteria</taxon>
        <taxon>Pseudomonadati</taxon>
        <taxon>Pseudomonadota</taxon>
        <taxon>Gammaproteobacteria</taxon>
        <taxon>Pseudomonadales</taxon>
        <taxon>Pseudomonadaceae</taxon>
        <taxon>Pseudomonas</taxon>
    </lineage>
</organism>
<evidence type="ECO:0000256" key="5">
    <source>
        <dbReference type="ARBA" id="ARBA00022691"/>
    </source>
</evidence>
<dbReference type="Pfam" id="PF11760">
    <property type="entry name" value="CbiG_N"/>
    <property type="match status" value="1"/>
</dbReference>
<dbReference type="NCBIfam" id="TIGR01466">
    <property type="entry name" value="cobJ_cbiH"/>
    <property type="match status" value="1"/>
</dbReference>
<keyword evidence="4" id="KW-0808">Transferase</keyword>
<sequence length="566" mass="59417">MTASIPVIVILGQGSLATARRIQQIYPAAQIHGLAGRVEGADCTYQEFGATLRELYQQATPIIALCAAGIVIRTLAPLLLEKGAEPAVLAVAEDGSAVVPLLGGLGGVNVMAREIAAGLQVAAAITTSGELRFGTCLLNPPSGYALADLESGKRFVSDLLAGHSVRIEGAAPWLEQAQLLEDPQAQRSIHVGSAERAASANELLIYPRSVAVAVSADVADLPNVIRAALQQANVAVQALACLLAADTAMASADLREAALELNVPLRFVAAQSEISAMARTALPDARIVEANGLAIAIAEQPLDVAHIGRPRGRLAVIGLGPGAAELMVPAVKAELARATDVLGYETYVRMAGPFRGDQVQHCTDNREEMQRARHAFRLAAEGRSVIVVSSGDPGVFAMAAAVLEALHESDDPAWSSVDLEILPGVSASLATAAQAGAPLGHDFCVMSLSDNLKPWSIIEKRLDLAAEADLALAFYNPISRARPWQLGRALEIVAQHRTPQTPVVLGRDIGRPGQTLRTTTLGALTPDQVDMRTMVLIGSSTTCTFARAGGGEWVYTPRWYGEKPIG</sequence>
<dbReference type="GO" id="GO:0051266">
    <property type="term" value="F:sirohydrochlorin ferrochelatase activity"/>
    <property type="evidence" value="ECO:0007669"/>
    <property type="project" value="UniProtKB-EC"/>
</dbReference>
<evidence type="ECO:0000259" key="7">
    <source>
        <dbReference type="Pfam" id="PF11760"/>
    </source>
</evidence>
<dbReference type="GO" id="GO:0009236">
    <property type="term" value="P:cobalamin biosynthetic process"/>
    <property type="evidence" value="ECO:0007669"/>
    <property type="project" value="UniProtKB-UniPathway"/>
</dbReference>
<keyword evidence="3" id="KW-0489">Methyltransferase</keyword>
<dbReference type="InterPro" id="IPR051810">
    <property type="entry name" value="Precorrin_MeTrfase"/>
</dbReference>
<dbReference type="PANTHER" id="PTHR47036">
    <property type="entry name" value="COBALT-FACTOR III C(17)-METHYLTRANSFERASE-RELATED"/>
    <property type="match status" value="1"/>
</dbReference>
<reference evidence="8 9" key="1">
    <citation type="submission" date="2019-09" db="EMBL/GenBank/DDBJ databases">
        <authorList>
            <person name="Chandra G."/>
            <person name="Truman W A."/>
        </authorList>
    </citation>
    <scope>NUCLEOTIDE SEQUENCE [LARGE SCALE GENOMIC DNA]</scope>
    <source>
        <strain evidence="8">PS718</strain>
    </source>
</reference>
<comment type="pathway">
    <text evidence="1">Cofactor biosynthesis; adenosylcobalamin biosynthesis.</text>
</comment>
<dbReference type="AlphaFoldDB" id="A0A5E7BHA0"/>
<proteinExistence type="predicted"/>
<dbReference type="GO" id="GO:0032259">
    <property type="term" value="P:methylation"/>
    <property type="evidence" value="ECO:0007669"/>
    <property type="project" value="UniProtKB-KW"/>
</dbReference>
<keyword evidence="5" id="KW-0949">S-adenosyl-L-methionine</keyword>
<dbReference type="Gene3D" id="3.40.50.11220">
    <property type="match status" value="1"/>
</dbReference>
<feature type="domain" description="Cobalamin synthesis G N-terminal" evidence="7">
    <location>
        <begin position="51"/>
        <end position="129"/>
    </location>
</feature>
<evidence type="ECO:0000256" key="4">
    <source>
        <dbReference type="ARBA" id="ARBA00022679"/>
    </source>
</evidence>
<dbReference type="Proteomes" id="UP000325375">
    <property type="component" value="Unassembled WGS sequence"/>
</dbReference>
<dbReference type="EMBL" id="CABVHX010000006">
    <property type="protein sequence ID" value="VVN90660.1"/>
    <property type="molecule type" value="Genomic_DNA"/>
</dbReference>
<dbReference type="Pfam" id="PF00590">
    <property type="entry name" value="TP_methylase"/>
    <property type="match status" value="1"/>
</dbReference>
<dbReference type="InterPro" id="IPR000878">
    <property type="entry name" value="4pyrrol_Mease"/>
</dbReference>
<dbReference type="InterPro" id="IPR006363">
    <property type="entry name" value="Cbl_synth_CobJ/CibH_dom"/>
</dbReference>
<accession>A0A5E7BHA0</accession>
<dbReference type="InterPro" id="IPR014777">
    <property type="entry name" value="4pyrrole_Mease_sub1"/>
</dbReference>
<keyword evidence="8" id="KW-0456">Lyase</keyword>
<evidence type="ECO:0000313" key="8">
    <source>
        <dbReference type="EMBL" id="VVN90660.1"/>
    </source>
</evidence>
<gene>
    <name evidence="8" type="primary">cysG_1</name>
    <name evidence="8" type="ORF">PS718_01860</name>
</gene>
<keyword evidence="2" id="KW-0169">Cobalamin biosynthesis</keyword>
<dbReference type="InterPro" id="IPR014776">
    <property type="entry name" value="4pyrrole_Mease_sub2"/>
</dbReference>
<evidence type="ECO:0000259" key="6">
    <source>
        <dbReference type="Pfam" id="PF00590"/>
    </source>
</evidence>